<evidence type="ECO:0000313" key="2">
    <source>
        <dbReference type="Proteomes" id="UP001482620"/>
    </source>
</evidence>
<protein>
    <submittedName>
        <fullName evidence="1">Uncharacterized protein</fullName>
    </submittedName>
</protein>
<proteinExistence type="predicted"/>
<dbReference type="EMBL" id="JAHRIQ010108990">
    <property type="protein sequence ID" value="MEQ2257095.1"/>
    <property type="molecule type" value="Genomic_DNA"/>
</dbReference>
<name>A0ABV0VIM1_9TELE</name>
<sequence>MLKFSSCFSFCKVTLDLTPSSFYLCSWISSYKPSTINDNTLISIPQLSTSRLLITLFVSKTCPSSNAVIYTSVPHYAIILHLPSTPPCGPLPRITLILPGVYCVHLLVGLLHFSTVVFPAIFPLLASPPE</sequence>
<reference evidence="1 2" key="1">
    <citation type="submission" date="2021-06" db="EMBL/GenBank/DDBJ databases">
        <authorList>
            <person name="Palmer J.M."/>
        </authorList>
    </citation>
    <scope>NUCLEOTIDE SEQUENCE [LARGE SCALE GENOMIC DNA]</scope>
    <source>
        <strain evidence="2">if_2019</strain>
        <tissue evidence="1">Muscle</tissue>
    </source>
</reference>
<organism evidence="1 2">
    <name type="scientific">Ilyodon furcidens</name>
    <name type="common">goldbreast splitfin</name>
    <dbReference type="NCBI Taxonomy" id="33524"/>
    <lineage>
        <taxon>Eukaryota</taxon>
        <taxon>Metazoa</taxon>
        <taxon>Chordata</taxon>
        <taxon>Craniata</taxon>
        <taxon>Vertebrata</taxon>
        <taxon>Euteleostomi</taxon>
        <taxon>Actinopterygii</taxon>
        <taxon>Neopterygii</taxon>
        <taxon>Teleostei</taxon>
        <taxon>Neoteleostei</taxon>
        <taxon>Acanthomorphata</taxon>
        <taxon>Ovalentaria</taxon>
        <taxon>Atherinomorphae</taxon>
        <taxon>Cyprinodontiformes</taxon>
        <taxon>Goodeidae</taxon>
        <taxon>Ilyodon</taxon>
    </lineage>
</organism>
<accession>A0ABV0VIM1</accession>
<evidence type="ECO:0000313" key="1">
    <source>
        <dbReference type="EMBL" id="MEQ2257095.1"/>
    </source>
</evidence>
<dbReference type="Proteomes" id="UP001482620">
    <property type="component" value="Unassembled WGS sequence"/>
</dbReference>
<keyword evidence="2" id="KW-1185">Reference proteome</keyword>
<gene>
    <name evidence="1" type="ORF">ILYODFUR_031009</name>
</gene>
<comment type="caution">
    <text evidence="1">The sequence shown here is derived from an EMBL/GenBank/DDBJ whole genome shotgun (WGS) entry which is preliminary data.</text>
</comment>